<dbReference type="PROSITE" id="PS00197">
    <property type="entry name" value="2FE2S_FER_1"/>
    <property type="match status" value="1"/>
</dbReference>
<keyword evidence="2" id="KW-0479">Metal-binding</keyword>
<keyword evidence="3" id="KW-0274">FAD</keyword>
<dbReference type="InterPro" id="IPR016167">
    <property type="entry name" value="FAD-bd_PCMH_sub1"/>
</dbReference>
<dbReference type="PROSITE" id="PS51085">
    <property type="entry name" value="2FE2S_FER_2"/>
    <property type="match status" value="1"/>
</dbReference>
<feature type="region of interest" description="Disordered" evidence="6">
    <location>
        <begin position="174"/>
        <end position="199"/>
    </location>
</feature>
<accession>A0AAP4TW94</accession>
<dbReference type="InterPro" id="IPR012675">
    <property type="entry name" value="Beta-grasp_dom_sf"/>
</dbReference>
<evidence type="ECO:0000313" key="10">
    <source>
        <dbReference type="Proteomes" id="UP001170481"/>
    </source>
</evidence>
<dbReference type="InterPro" id="IPR036318">
    <property type="entry name" value="FAD-bd_PCMH-like_sf"/>
</dbReference>
<dbReference type="Gene3D" id="1.10.150.120">
    <property type="entry name" value="[2Fe-2S]-binding domain"/>
    <property type="match status" value="1"/>
</dbReference>
<dbReference type="InterPro" id="IPR036884">
    <property type="entry name" value="2Fe-2S-bd_dom_sf"/>
</dbReference>
<protein>
    <submittedName>
        <fullName evidence="9">FAD binding domain-containing protein</fullName>
    </submittedName>
</protein>
<evidence type="ECO:0000256" key="3">
    <source>
        <dbReference type="ARBA" id="ARBA00022827"/>
    </source>
</evidence>
<feature type="domain" description="FAD-binding PCMH-type" evidence="8">
    <location>
        <begin position="193"/>
        <end position="371"/>
    </location>
</feature>
<dbReference type="AlphaFoldDB" id="A0AAP4TW94"/>
<organism evidence="9 10">
    <name type="scientific">Cobetia amphilecti</name>
    <dbReference type="NCBI Taxonomy" id="1055104"/>
    <lineage>
        <taxon>Bacteria</taxon>
        <taxon>Pseudomonadati</taxon>
        <taxon>Pseudomonadota</taxon>
        <taxon>Gammaproteobacteria</taxon>
        <taxon>Oceanospirillales</taxon>
        <taxon>Halomonadaceae</taxon>
        <taxon>Cobetia</taxon>
    </lineage>
</organism>
<proteinExistence type="predicted"/>
<feature type="compositionally biased region" description="Basic and acidic residues" evidence="6">
    <location>
        <begin position="185"/>
        <end position="199"/>
    </location>
</feature>
<name>A0AAP4TW94_9GAMM</name>
<dbReference type="SUPFAM" id="SSF56176">
    <property type="entry name" value="FAD-binding/transporter-associated domain-like"/>
    <property type="match status" value="1"/>
</dbReference>
<dbReference type="PANTHER" id="PTHR45444">
    <property type="entry name" value="XANTHINE DEHYDROGENASE"/>
    <property type="match status" value="1"/>
</dbReference>
<dbReference type="InterPro" id="IPR002346">
    <property type="entry name" value="Mopterin_DH_FAD-bd"/>
</dbReference>
<evidence type="ECO:0000256" key="5">
    <source>
        <dbReference type="ARBA" id="ARBA00023004"/>
    </source>
</evidence>
<dbReference type="Proteomes" id="UP001170481">
    <property type="component" value="Unassembled WGS sequence"/>
</dbReference>
<dbReference type="EMBL" id="JAUORK010000005">
    <property type="protein sequence ID" value="MDO6671552.1"/>
    <property type="molecule type" value="Genomic_DNA"/>
</dbReference>
<dbReference type="InterPro" id="IPR036683">
    <property type="entry name" value="CO_DH_flav_C_dom_sf"/>
</dbReference>
<dbReference type="InterPro" id="IPR036010">
    <property type="entry name" value="2Fe-2S_ferredoxin-like_sf"/>
</dbReference>
<evidence type="ECO:0000256" key="6">
    <source>
        <dbReference type="SAM" id="MobiDB-lite"/>
    </source>
</evidence>
<evidence type="ECO:0000256" key="4">
    <source>
        <dbReference type="ARBA" id="ARBA00023002"/>
    </source>
</evidence>
<evidence type="ECO:0000256" key="1">
    <source>
        <dbReference type="ARBA" id="ARBA00022630"/>
    </source>
</evidence>
<dbReference type="InterPro" id="IPR016166">
    <property type="entry name" value="FAD-bd_PCMH"/>
</dbReference>
<keyword evidence="1" id="KW-0285">Flavoprotein</keyword>
<dbReference type="InterPro" id="IPR001041">
    <property type="entry name" value="2Fe-2S_ferredoxin-type"/>
</dbReference>
<dbReference type="GO" id="GO:0071949">
    <property type="term" value="F:FAD binding"/>
    <property type="evidence" value="ECO:0007669"/>
    <property type="project" value="InterPro"/>
</dbReference>
<keyword evidence="5" id="KW-0408">Iron</keyword>
<dbReference type="SUPFAM" id="SSF55447">
    <property type="entry name" value="CO dehydrogenase flavoprotein C-terminal domain-like"/>
    <property type="match status" value="1"/>
</dbReference>
<dbReference type="SMART" id="SM01092">
    <property type="entry name" value="CO_deh_flav_C"/>
    <property type="match status" value="1"/>
</dbReference>
<evidence type="ECO:0000256" key="2">
    <source>
        <dbReference type="ARBA" id="ARBA00022723"/>
    </source>
</evidence>
<dbReference type="Gene3D" id="3.30.465.10">
    <property type="match status" value="1"/>
</dbReference>
<dbReference type="Pfam" id="PF00941">
    <property type="entry name" value="FAD_binding_5"/>
    <property type="match status" value="1"/>
</dbReference>
<dbReference type="PROSITE" id="PS51387">
    <property type="entry name" value="FAD_PCMH"/>
    <property type="match status" value="1"/>
</dbReference>
<dbReference type="Pfam" id="PF03450">
    <property type="entry name" value="CO_deh_flav_C"/>
    <property type="match status" value="1"/>
</dbReference>
<reference evidence="9" key="1">
    <citation type="submission" date="2023-07" db="EMBL/GenBank/DDBJ databases">
        <title>Genome content predicts the carbon catabolic preferences of heterotrophic bacteria.</title>
        <authorList>
            <person name="Gralka M."/>
        </authorList>
    </citation>
    <scope>NUCLEOTIDE SEQUENCE</scope>
    <source>
        <strain evidence="9">C2R13</strain>
    </source>
</reference>
<dbReference type="PIRSF" id="PIRSF036557">
    <property type="entry name" value="XdhA_RC"/>
    <property type="match status" value="1"/>
</dbReference>
<keyword evidence="4" id="KW-0560">Oxidoreductase</keyword>
<dbReference type="PANTHER" id="PTHR45444:SF3">
    <property type="entry name" value="XANTHINE DEHYDROGENASE"/>
    <property type="match status" value="1"/>
</dbReference>
<dbReference type="Gene3D" id="3.30.43.10">
    <property type="entry name" value="Uridine Diphospho-n-acetylenolpyruvylglucosamine Reductase, domain 2"/>
    <property type="match status" value="1"/>
</dbReference>
<dbReference type="Gene3D" id="3.30.390.50">
    <property type="entry name" value="CO dehydrogenase flavoprotein, C-terminal domain"/>
    <property type="match status" value="1"/>
</dbReference>
<dbReference type="GO" id="GO:0016491">
    <property type="term" value="F:oxidoreductase activity"/>
    <property type="evidence" value="ECO:0007669"/>
    <property type="project" value="UniProtKB-KW"/>
</dbReference>
<dbReference type="SUPFAM" id="SSF47741">
    <property type="entry name" value="CO dehydrogenase ISP C-domain like"/>
    <property type="match status" value="1"/>
</dbReference>
<evidence type="ECO:0000259" key="7">
    <source>
        <dbReference type="PROSITE" id="PS51085"/>
    </source>
</evidence>
<comment type="caution">
    <text evidence="9">The sequence shown here is derived from an EMBL/GenBank/DDBJ whole genome shotgun (WGS) entry which is preliminary data.</text>
</comment>
<gene>
    <name evidence="9" type="ORF">Q4535_05410</name>
</gene>
<sequence length="509" mass="55194">MIDFTLNGRACRLPSPAPGTSVLEVLCTSLGQDGTKEGCASGDCGACTIALQGPGHNVSTANACLMPAHQLAGCDLITVEGLADASQAPTLSAVQQALVSTHASQCGFCTPGIAMSLAVLHARHQRQIDQGEVIAARQRDTMIDHALGGNLCRCTGYRPIREAAHRLLQGEFGPASLQDAGDSTAETHDTAPDDERDTERFYRPVTLQALLALRAERPNAALIAGGTDLMLEHTQRLRDFPALIDTTQVAALGKIEEGEHAGQAGWWIGAAVSYHQLMPLLREHYPDGAELLTRLGSEQIRHRGTLGGNIGNASPIGDMPPLLIALDAYIQLMSQDNERILKLEDYFLDYKRTQLMPDEIIHSVFLPRPLPNQRLAVHKLSKRRDDDISTLLGVFAWRRDASGRAQHWRVAFGGMAGVPARAPHLEALLTLQALESLTPARLTAQTCQQIEQAVQADFSPLSDVRGSREYRLLAASHLIPRVAQRILNERQPTTSLTPLESLDAYLAQS</sequence>
<dbReference type="InterPro" id="IPR005107">
    <property type="entry name" value="CO_DH_flav_C"/>
</dbReference>
<dbReference type="GO" id="GO:0005506">
    <property type="term" value="F:iron ion binding"/>
    <property type="evidence" value="ECO:0007669"/>
    <property type="project" value="InterPro"/>
</dbReference>
<feature type="domain" description="2Fe-2S ferredoxin-type" evidence="7">
    <location>
        <begin position="1"/>
        <end position="82"/>
    </location>
</feature>
<dbReference type="Pfam" id="PF01799">
    <property type="entry name" value="Fer2_2"/>
    <property type="match status" value="1"/>
</dbReference>
<dbReference type="Gene3D" id="3.10.20.30">
    <property type="match status" value="1"/>
</dbReference>
<dbReference type="GO" id="GO:0051537">
    <property type="term" value="F:2 iron, 2 sulfur cluster binding"/>
    <property type="evidence" value="ECO:0007669"/>
    <property type="project" value="InterPro"/>
</dbReference>
<dbReference type="SUPFAM" id="SSF54292">
    <property type="entry name" value="2Fe-2S ferredoxin-like"/>
    <property type="match status" value="1"/>
</dbReference>
<dbReference type="InterPro" id="IPR016169">
    <property type="entry name" value="FAD-bd_PCMH_sub2"/>
</dbReference>
<evidence type="ECO:0000259" key="8">
    <source>
        <dbReference type="PROSITE" id="PS51387"/>
    </source>
</evidence>
<evidence type="ECO:0000313" key="9">
    <source>
        <dbReference type="EMBL" id="MDO6671552.1"/>
    </source>
</evidence>
<dbReference type="InterPro" id="IPR012175">
    <property type="entry name" value="Xanth_DH_ssu_bac"/>
</dbReference>
<dbReference type="RefSeq" id="WP_303593194.1">
    <property type="nucleotide sequence ID" value="NZ_JAUORK010000005.1"/>
</dbReference>
<dbReference type="InterPro" id="IPR002888">
    <property type="entry name" value="2Fe-2S-bd"/>
</dbReference>
<dbReference type="InterPro" id="IPR006058">
    <property type="entry name" value="2Fe2S_fd_BS"/>
</dbReference>
<dbReference type="InterPro" id="IPR016208">
    <property type="entry name" value="Ald_Oxase/xanthine_DH-like"/>
</dbReference>